<dbReference type="OrthoDB" id="1863180at2759"/>
<gene>
    <name evidence="1" type="ORF">ZOSMA_211G00190</name>
</gene>
<evidence type="ECO:0000313" key="2">
    <source>
        <dbReference type="Proteomes" id="UP000036987"/>
    </source>
</evidence>
<organism evidence="1 2">
    <name type="scientific">Zostera marina</name>
    <name type="common">Eelgrass</name>
    <dbReference type="NCBI Taxonomy" id="29655"/>
    <lineage>
        <taxon>Eukaryota</taxon>
        <taxon>Viridiplantae</taxon>
        <taxon>Streptophyta</taxon>
        <taxon>Embryophyta</taxon>
        <taxon>Tracheophyta</taxon>
        <taxon>Spermatophyta</taxon>
        <taxon>Magnoliopsida</taxon>
        <taxon>Liliopsida</taxon>
        <taxon>Zosteraceae</taxon>
        <taxon>Zostera</taxon>
    </lineage>
</organism>
<proteinExistence type="predicted"/>
<reference evidence="2" key="1">
    <citation type="journal article" date="2016" name="Nature">
        <title>The genome of the seagrass Zostera marina reveals angiosperm adaptation to the sea.</title>
        <authorList>
            <person name="Olsen J.L."/>
            <person name="Rouze P."/>
            <person name="Verhelst B."/>
            <person name="Lin Y.-C."/>
            <person name="Bayer T."/>
            <person name="Collen J."/>
            <person name="Dattolo E."/>
            <person name="De Paoli E."/>
            <person name="Dittami S."/>
            <person name="Maumus F."/>
            <person name="Michel G."/>
            <person name="Kersting A."/>
            <person name="Lauritano C."/>
            <person name="Lohaus R."/>
            <person name="Toepel M."/>
            <person name="Tonon T."/>
            <person name="Vanneste K."/>
            <person name="Amirebrahimi M."/>
            <person name="Brakel J."/>
            <person name="Bostroem C."/>
            <person name="Chovatia M."/>
            <person name="Grimwood J."/>
            <person name="Jenkins J.W."/>
            <person name="Jueterbock A."/>
            <person name="Mraz A."/>
            <person name="Stam W.T."/>
            <person name="Tice H."/>
            <person name="Bornberg-Bauer E."/>
            <person name="Green P.J."/>
            <person name="Pearson G.A."/>
            <person name="Procaccini G."/>
            <person name="Duarte C.M."/>
            <person name="Schmutz J."/>
            <person name="Reusch T.B.H."/>
            <person name="Van de Peer Y."/>
        </authorList>
    </citation>
    <scope>NUCLEOTIDE SEQUENCE [LARGE SCALE GENOMIC DNA]</scope>
    <source>
        <strain evidence="2">cv. Finnish</strain>
    </source>
</reference>
<dbReference type="STRING" id="29655.A0A0K9PMQ4"/>
<protein>
    <submittedName>
        <fullName evidence="1">Uncharacterized protein</fullName>
    </submittedName>
</protein>
<dbReference type="PANTHER" id="PTHR31300">
    <property type="entry name" value="LIPASE"/>
    <property type="match status" value="1"/>
</dbReference>
<dbReference type="Pfam" id="PF04788">
    <property type="entry name" value="DUF620"/>
    <property type="match status" value="1"/>
</dbReference>
<name>A0A0K9PMQ4_ZOSMR</name>
<sequence>MGSRDGERRTGRWRVQAALTPLIEGPDSEVKEEEVLKEKESSWDVIRSWFRARTIHSGGGGGCRSSMDLKLTLGVLGCPLAPVAFPGSCESDQIPSPPPQDVPIETSSAHYIIQQYLAATGCSKVQSTVKNVYTTGTVRMLCHGTETSNGKNSGSRGGVENGCFVLWHMSPGMWSMELAVAGCKIVAGCNGRIVWRHIPWVGIHAAKGPLRPLRRTVQGLNPKTTATMFTKAQCIGEKRVGEEDCFVLKVSADGANIAERSEGHVEVMRHVLYGYFSQKSGLLMFLEDSHLTRVQPPGADADTVYWETTITSSVEDYSAVDGILVAHHGHSVATVFRFGKGSANNSRTMMEEEWHIDDIVFNVPGLSMDYFIPPAEILNNK</sequence>
<keyword evidence="2" id="KW-1185">Reference proteome</keyword>
<dbReference type="Proteomes" id="UP000036987">
    <property type="component" value="Unassembled WGS sequence"/>
</dbReference>
<evidence type="ECO:0000313" key="1">
    <source>
        <dbReference type="EMBL" id="KMZ69510.1"/>
    </source>
</evidence>
<dbReference type="AlphaFoldDB" id="A0A0K9PMQ4"/>
<dbReference type="EMBL" id="LFYR01000760">
    <property type="protein sequence ID" value="KMZ69510.1"/>
    <property type="molecule type" value="Genomic_DNA"/>
</dbReference>
<dbReference type="InterPro" id="IPR006873">
    <property type="entry name" value="DUF620"/>
</dbReference>
<dbReference type="PANTHER" id="PTHR31300:SF34">
    <property type="entry name" value="PLANT_T8K14-16 PROTEIN"/>
    <property type="match status" value="1"/>
</dbReference>
<comment type="caution">
    <text evidence="1">The sequence shown here is derived from an EMBL/GenBank/DDBJ whole genome shotgun (WGS) entry which is preliminary data.</text>
</comment>
<accession>A0A0K9PMQ4</accession>
<dbReference type="OMA" id="CCETEVS"/>